<keyword evidence="3" id="KW-1185">Reference proteome</keyword>
<feature type="compositionally biased region" description="Low complexity" evidence="1">
    <location>
        <begin position="1"/>
        <end position="12"/>
    </location>
</feature>
<protein>
    <submittedName>
        <fullName evidence="2">Uncharacterized protein</fullName>
    </submittedName>
</protein>
<dbReference type="RefSeq" id="WP_380889035.1">
    <property type="nucleotide sequence ID" value="NZ_JBHUDY010000001.1"/>
</dbReference>
<gene>
    <name evidence="2" type="ORF">ACFSCW_10640</name>
</gene>
<accession>A0ABW4I5U6</accession>
<evidence type="ECO:0000313" key="2">
    <source>
        <dbReference type="EMBL" id="MFD1612259.1"/>
    </source>
</evidence>
<name>A0ABW4I5U6_9SPHN</name>
<evidence type="ECO:0000256" key="1">
    <source>
        <dbReference type="SAM" id="MobiDB-lite"/>
    </source>
</evidence>
<dbReference type="EMBL" id="JBHUDY010000001">
    <property type="protein sequence ID" value="MFD1612259.1"/>
    <property type="molecule type" value="Genomic_DNA"/>
</dbReference>
<feature type="region of interest" description="Disordered" evidence="1">
    <location>
        <begin position="1"/>
        <end position="30"/>
    </location>
</feature>
<evidence type="ECO:0000313" key="3">
    <source>
        <dbReference type="Proteomes" id="UP001597115"/>
    </source>
</evidence>
<proteinExistence type="predicted"/>
<organism evidence="2 3">
    <name type="scientific">Sphingomonas tabacisoli</name>
    <dbReference type="NCBI Taxonomy" id="2249466"/>
    <lineage>
        <taxon>Bacteria</taxon>
        <taxon>Pseudomonadati</taxon>
        <taxon>Pseudomonadota</taxon>
        <taxon>Alphaproteobacteria</taxon>
        <taxon>Sphingomonadales</taxon>
        <taxon>Sphingomonadaceae</taxon>
        <taxon>Sphingomonas</taxon>
    </lineage>
</organism>
<reference evidence="3" key="1">
    <citation type="journal article" date="2019" name="Int. J. Syst. Evol. Microbiol.">
        <title>The Global Catalogue of Microorganisms (GCM) 10K type strain sequencing project: providing services to taxonomists for standard genome sequencing and annotation.</title>
        <authorList>
            <consortium name="The Broad Institute Genomics Platform"/>
            <consortium name="The Broad Institute Genome Sequencing Center for Infectious Disease"/>
            <person name="Wu L."/>
            <person name="Ma J."/>
        </authorList>
    </citation>
    <scope>NUCLEOTIDE SEQUENCE [LARGE SCALE GENOMIC DNA]</scope>
    <source>
        <strain evidence="3">CGMCC 1.16275</strain>
    </source>
</reference>
<dbReference type="Proteomes" id="UP001597115">
    <property type="component" value="Unassembled WGS sequence"/>
</dbReference>
<comment type="caution">
    <text evidence="2">The sequence shown here is derived from an EMBL/GenBank/DDBJ whole genome shotgun (WGS) entry which is preliminary data.</text>
</comment>
<sequence>MANNNQSNQNEQGQGGTGLADRASDLKDRAGELLQGGIDAVKNNPGTTAAVIGGVAAAAAAVMNKDKIVETAGALRDKVSGSSNSDSSSKA</sequence>